<gene>
    <name evidence="3" type="ORF">PCOR1329_LOCUS35301</name>
</gene>
<proteinExistence type="predicted"/>
<keyword evidence="1" id="KW-0175">Coiled coil</keyword>
<dbReference type="EMBL" id="CAUYUJ010014314">
    <property type="protein sequence ID" value="CAK0839674.1"/>
    <property type="molecule type" value="Genomic_DNA"/>
</dbReference>
<reference evidence="3" key="1">
    <citation type="submission" date="2023-10" db="EMBL/GenBank/DDBJ databases">
        <authorList>
            <person name="Chen Y."/>
            <person name="Shah S."/>
            <person name="Dougan E. K."/>
            <person name="Thang M."/>
            <person name="Chan C."/>
        </authorList>
    </citation>
    <scope>NUCLEOTIDE SEQUENCE [LARGE SCALE GENOMIC DNA]</scope>
</reference>
<feature type="region of interest" description="Disordered" evidence="2">
    <location>
        <begin position="1104"/>
        <end position="1130"/>
    </location>
</feature>
<feature type="non-terminal residue" evidence="3">
    <location>
        <position position="1"/>
    </location>
</feature>
<name>A0ABN9T3V0_9DINO</name>
<evidence type="ECO:0000313" key="3">
    <source>
        <dbReference type="EMBL" id="CAK0839674.1"/>
    </source>
</evidence>
<comment type="caution">
    <text evidence="3">The sequence shown here is derived from an EMBL/GenBank/DDBJ whole genome shotgun (WGS) entry which is preliminary data.</text>
</comment>
<keyword evidence="4" id="KW-1185">Reference proteome</keyword>
<evidence type="ECO:0000256" key="2">
    <source>
        <dbReference type="SAM" id="MobiDB-lite"/>
    </source>
</evidence>
<accession>A0ABN9T3V0</accession>
<evidence type="ECO:0000256" key="1">
    <source>
        <dbReference type="SAM" id="Coils"/>
    </source>
</evidence>
<evidence type="ECO:0000313" key="4">
    <source>
        <dbReference type="Proteomes" id="UP001189429"/>
    </source>
</evidence>
<protein>
    <submittedName>
        <fullName evidence="3">Uncharacterized protein</fullName>
    </submittedName>
</protein>
<feature type="region of interest" description="Disordered" evidence="2">
    <location>
        <begin position="181"/>
        <end position="210"/>
    </location>
</feature>
<dbReference type="Proteomes" id="UP001189429">
    <property type="component" value="Unassembled WGS sequence"/>
</dbReference>
<sequence>DNIFERYPGCAPGLRLLQRVMRDYGRGKKSVYLLDPATGKRLIDVHPENVRHHEQAVQDAAESIKEFGNIQMVRGHAIAMPSADPEKSQDPHPWLLIAYGTLCRGIFRALQLWPENDNVKLTLATPLEIETIDFCTPTDVTDHLRDFLNQFHKGVGTSFLEVLKKTPGAAAMWQIEKDSANMGSRHRKRAADEKDSEAGQADRERAGPSAEMQFLNKNFPGVYSSDNEFQRASILTKTLLERCWADPIYQIIGDVCDFKAVTNKVAILNLYSFISAVNMSTDFVDPMALQILAIEGLTYLLPFKRAPDKDRLPGVPLSGHFAACVHDKTDPEKIRLFRTEMANSVVYAKPPQEKKAKKTDEKMQEPEEVLAAHVMPLDNKGKGRGKVFCEDALLMLWSLLPRGHPSSDTRKHFFPKAAAGAAATKGEPEIRMDKDTKDQCMKYFAIIADSVHLICCFVLTGQVQCFGKVWKVWSKLRKELRTRTWKRICAAGDAMIMDEQAATEDQLSETMASRFMNVVDPSACRISHIAELLKDGAVQGMLQAFVAGHLGRPVVRTKEYMKFKMSVWDALEDSGCRPSTRPSDLLLFIEGGLCVVFGKDYSDFLHHVSRLCIDLELGPGSLWCVSAFECLKNSGDNDTFKVLFPDIRSFEIVVHARAAFTLTVLSEISELYPALAKALKLLSKDVLSTNGQVAMSRVAYLDGLLGCCSNGGDADESAWLEHWKELVKAMDEQVADTKDDLEGLEKVAIKVATSRLEELGIKNLHILLKDLPGGSGSCGAAASAADAGKPLADEEAAARRKEQEQEAAAAAAAKVAAEAKHRMLVEISEKQHWSVKDLHQFTFFGAAVESAAELFDGRDFEDAPKITVRTTDFGLPMLQMVCNVVEGRYLADHQASQRLGCTELVTVDVSDKKGGVRYCGKTATHDDDFHMILFGKATWTKETNSLLALAVQVCQPRELQGPGGGDKEPEHGAVVATFGIFMTGTGFDKTTSPCCSPAWMVPGKPKSTNVELVKVRSAVKLDEDGPLSKMLNQKAISLDVWRAELKQSVRLTGANTRADSILLVKPSQEKVDKDAPTLATYLGYDGIVTAKTVAAETLAADGVEQDEAETVGQSTSSSSGGRGRAVHLLK</sequence>
<feature type="coiled-coil region" evidence="1">
    <location>
        <begin position="791"/>
        <end position="820"/>
    </location>
</feature>
<feature type="coiled-coil region" evidence="1">
    <location>
        <begin position="720"/>
        <end position="747"/>
    </location>
</feature>
<feature type="compositionally biased region" description="Basic and acidic residues" evidence="2">
    <location>
        <begin position="190"/>
        <end position="206"/>
    </location>
</feature>
<organism evidence="3 4">
    <name type="scientific">Prorocentrum cordatum</name>
    <dbReference type="NCBI Taxonomy" id="2364126"/>
    <lineage>
        <taxon>Eukaryota</taxon>
        <taxon>Sar</taxon>
        <taxon>Alveolata</taxon>
        <taxon>Dinophyceae</taxon>
        <taxon>Prorocentrales</taxon>
        <taxon>Prorocentraceae</taxon>
        <taxon>Prorocentrum</taxon>
    </lineage>
</organism>